<keyword evidence="4" id="KW-0274">FAD</keyword>
<dbReference type="PRINTS" id="PR00420">
    <property type="entry name" value="RNGMNOXGNASE"/>
</dbReference>
<evidence type="ECO:0000256" key="1">
    <source>
        <dbReference type="ARBA" id="ARBA00001974"/>
    </source>
</evidence>
<dbReference type="PANTHER" id="PTHR43004">
    <property type="entry name" value="TRK SYSTEM POTASSIUM UPTAKE PROTEIN"/>
    <property type="match status" value="1"/>
</dbReference>
<evidence type="ECO:0000259" key="6">
    <source>
        <dbReference type="Pfam" id="PF01494"/>
    </source>
</evidence>
<dbReference type="InParanoid" id="A0A165NVN8"/>
<dbReference type="Proteomes" id="UP000076761">
    <property type="component" value="Unassembled WGS sequence"/>
</dbReference>
<evidence type="ECO:0000313" key="7">
    <source>
        <dbReference type="EMBL" id="KZT20171.1"/>
    </source>
</evidence>
<dbReference type="InterPro" id="IPR002938">
    <property type="entry name" value="FAD-bd"/>
</dbReference>
<dbReference type="Pfam" id="PF01494">
    <property type="entry name" value="FAD_binding_3"/>
    <property type="match status" value="1"/>
</dbReference>
<proteinExistence type="inferred from homology"/>
<comment type="similarity">
    <text evidence="2">Belongs to the PheA/TfdB FAD monooxygenase family.</text>
</comment>
<dbReference type="OrthoDB" id="2690153at2759"/>
<keyword evidence="5" id="KW-0560">Oxidoreductase</keyword>
<dbReference type="InterPro" id="IPR038220">
    <property type="entry name" value="PHOX_C_sf"/>
</dbReference>
<dbReference type="InterPro" id="IPR050641">
    <property type="entry name" value="RIFMO-like"/>
</dbReference>
<comment type="cofactor">
    <cofactor evidence="1">
        <name>FAD</name>
        <dbReference type="ChEBI" id="CHEBI:57692"/>
    </cofactor>
</comment>
<dbReference type="GO" id="GO:0071949">
    <property type="term" value="F:FAD binding"/>
    <property type="evidence" value="ECO:0007669"/>
    <property type="project" value="InterPro"/>
</dbReference>
<gene>
    <name evidence="7" type="ORF">NEOLEDRAFT_1141153</name>
</gene>
<evidence type="ECO:0000256" key="5">
    <source>
        <dbReference type="ARBA" id="ARBA00023002"/>
    </source>
</evidence>
<dbReference type="InterPro" id="IPR036249">
    <property type="entry name" value="Thioredoxin-like_sf"/>
</dbReference>
<reference evidence="7 8" key="1">
    <citation type="journal article" date="2016" name="Mol. Biol. Evol.">
        <title>Comparative Genomics of Early-Diverging Mushroom-Forming Fungi Provides Insights into the Origins of Lignocellulose Decay Capabilities.</title>
        <authorList>
            <person name="Nagy L.G."/>
            <person name="Riley R."/>
            <person name="Tritt A."/>
            <person name="Adam C."/>
            <person name="Daum C."/>
            <person name="Floudas D."/>
            <person name="Sun H."/>
            <person name="Yadav J.S."/>
            <person name="Pangilinan J."/>
            <person name="Larsson K.H."/>
            <person name="Matsuura K."/>
            <person name="Barry K."/>
            <person name="Labutti K."/>
            <person name="Kuo R."/>
            <person name="Ohm R.A."/>
            <person name="Bhattacharya S.S."/>
            <person name="Shirouzu T."/>
            <person name="Yoshinaga Y."/>
            <person name="Martin F.M."/>
            <person name="Grigoriev I.V."/>
            <person name="Hibbett D.S."/>
        </authorList>
    </citation>
    <scope>NUCLEOTIDE SEQUENCE [LARGE SCALE GENOMIC DNA]</scope>
    <source>
        <strain evidence="7 8">HHB14362 ss-1</strain>
    </source>
</reference>
<dbReference type="Gene3D" id="3.30.70.2450">
    <property type="match status" value="1"/>
</dbReference>
<accession>A0A165NVN8</accession>
<feature type="domain" description="FAD-binding" evidence="6">
    <location>
        <begin position="7"/>
        <end position="359"/>
    </location>
</feature>
<keyword evidence="8" id="KW-1185">Reference proteome</keyword>
<protein>
    <submittedName>
        <fullName evidence="7">Monooxygenase</fullName>
    </submittedName>
</protein>
<sequence>MASQSLPIFIVGAGPTGLVLALTLRQSGVPVRIIDKVSKPHVGSRGAGIMPRTLEVYNYLGVLPDVLKSAVPLPVSRMYKLPGGTEVMKEFSRSPRTHSTPGIPFFNSYILGQDVAQAILRSHLEKYNCHVEFNTELGAFEQHSDYVQIHLVRHEGGNETPETFSAAYLVGADGAKGVVRKLLGLSFDGETRQGYSIVLADVKLRGLPRDAWHMWGDMATRGFWAMPRFTHDDDTFWITISGRDVDHDKLASEPETLKTFVKEFTNRPEIEIAEFLTLGSVRFNIRMVSEFSRGRVFIAGDAAHVHSPAGGQGMNSSVMDAFNLAWKLSLAYKGLASANLLQSYNDERKPVIQNMLKFTTEIFDKTLAGKSKWERGREFYQLDVSYRGSPIVVDKRQVDALTAPQPNIYTASLLGTVQAGDRAPDAPSLVMLKDSDTLSPITSLFKIFKPTKHTVLILSPLGPAADSVLDALQNSQYPSSLIQTVTILPVRVAVREKDVLPRTDLVLKDADGHVYEGYSVDPWKNELTVVVVRPDGIVGGIGAEVQTVTDYFERILS</sequence>
<evidence type="ECO:0000256" key="2">
    <source>
        <dbReference type="ARBA" id="ARBA00007801"/>
    </source>
</evidence>
<organism evidence="7 8">
    <name type="scientific">Neolentinus lepideus HHB14362 ss-1</name>
    <dbReference type="NCBI Taxonomy" id="1314782"/>
    <lineage>
        <taxon>Eukaryota</taxon>
        <taxon>Fungi</taxon>
        <taxon>Dikarya</taxon>
        <taxon>Basidiomycota</taxon>
        <taxon>Agaricomycotina</taxon>
        <taxon>Agaricomycetes</taxon>
        <taxon>Gloeophyllales</taxon>
        <taxon>Gloeophyllaceae</taxon>
        <taxon>Neolentinus</taxon>
    </lineage>
</organism>
<evidence type="ECO:0000256" key="4">
    <source>
        <dbReference type="ARBA" id="ARBA00022827"/>
    </source>
</evidence>
<dbReference type="SUPFAM" id="SSF52833">
    <property type="entry name" value="Thioredoxin-like"/>
    <property type="match status" value="1"/>
</dbReference>
<dbReference type="PANTHER" id="PTHR43004:SF19">
    <property type="entry name" value="BINDING MONOOXYGENASE, PUTATIVE (JCVI)-RELATED"/>
    <property type="match status" value="1"/>
</dbReference>
<dbReference type="Gene3D" id="3.50.50.60">
    <property type="entry name" value="FAD/NAD(P)-binding domain"/>
    <property type="match status" value="1"/>
</dbReference>
<dbReference type="InterPro" id="IPR036188">
    <property type="entry name" value="FAD/NAD-bd_sf"/>
</dbReference>
<evidence type="ECO:0000256" key="3">
    <source>
        <dbReference type="ARBA" id="ARBA00022630"/>
    </source>
</evidence>
<dbReference type="GO" id="GO:0016709">
    <property type="term" value="F:oxidoreductase activity, acting on paired donors, with incorporation or reduction of molecular oxygen, NAD(P)H as one donor, and incorporation of one atom of oxygen"/>
    <property type="evidence" value="ECO:0007669"/>
    <property type="project" value="UniProtKB-ARBA"/>
</dbReference>
<evidence type="ECO:0000313" key="8">
    <source>
        <dbReference type="Proteomes" id="UP000076761"/>
    </source>
</evidence>
<dbReference type="AlphaFoldDB" id="A0A165NVN8"/>
<dbReference type="SUPFAM" id="SSF51905">
    <property type="entry name" value="FAD/NAD(P)-binding domain"/>
    <property type="match status" value="1"/>
</dbReference>
<dbReference type="STRING" id="1314782.A0A165NVN8"/>
<keyword evidence="7" id="KW-0503">Monooxygenase</keyword>
<keyword evidence="3" id="KW-0285">Flavoprotein</keyword>
<dbReference type="EMBL" id="KV425625">
    <property type="protein sequence ID" value="KZT20171.1"/>
    <property type="molecule type" value="Genomic_DNA"/>
</dbReference>
<name>A0A165NVN8_9AGAM</name>
<dbReference type="Gene3D" id="3.40.30.20">
    <property type="match status" value="1"/>
</dbReference>